<dbReference type="GO" id="GO:0090374">
    <property type="term" value="P:oligopeptide export from mitochondrion"/>
    <property type="evidence" value="ECO:0007669"/>
    <property type="project" value="TreeGrafter"/>
</dbReference>
<reference evidence="1" key="2">
    <citation type="submission" date="2025-09" db="UniProtKB">
        <authorList>
            <consortium name="Ensembl"/>
        </authorList>
    </citation>
    <scope>IDENTIFICATION</scope>
</reference>
<name>A0A8C9FCP3_PAVCR</name>
<sequence length="62" mass="6784">MFCGNITFKDVAFKYPTRPEVKVLQGLNIEVEKGQTLALVGSSGCGKKLLRISDFIGPIARQ</sequence>
<dbReference type="Proteomes" id="UP000694428">
    <property type="component" value="Unplaced"/>
</dbReference>
<dbReference type="AlphaFoldDB" id="A0A8C9FCP3"/>
<evidence type="ECO:0008006" key="3">
    <source>
        <dbReference type="Google" id="ProtNLM"/>
    </source>
</evidence>
<dbReference type="PANTHER" id="PTHR43394">
    <property type="entry name" value="ATP-DEPENDENT PERMEASE MDL1, MITOCHONDRIAL"/>
    <property type="match status" value="1"/>
</dbReference>
<dbReference type="GO" id="GO:0005743">
    <property type="term" value="C:mitochondrial inner membrane"/>
    <property type="evidence" value="ECO:0007669"/>
    <property type="project" value="TreeGrafter"/>
</dbReference>
<dbReference type="Gene3D" id="3.40.50.300">
    <property type="entry name" value="P-loop containing nucleotide triphosphate hydrolases"/>
    <property type="match status" value="1"/>
</dbReference>
<dbReference type="PANTHER" id="PTHR43394:SF27">
    <property type="entry name" value="ATP-DEPENDENT TRANSLOCASE ABCB1-LIKE"/>
    <property type="match status" value="1"/>
</dbReference>
<proteinExistence type="predicted"/>
<dbReference type="InterPro" id="IPR039421">
    <property type="entry name" value="Type_1_exporter"/>
</dbReference>
<dbReference type="GO" id="GO:0015421">
    <property type="term" value="F:ABC-type oligopeptide transporter activity"/>
    <property type="evidence" value="ECO:0007669"/>
    <property type="project" value="TreeGrafter"/>
</dbReference>
<evidence type="ECO:0000313" key="2">
    <source>
        <dbReference type="Proteomes" id="UP000694428"/>
    </source>
</evidence>
<dbReference type="InterPro" id="IPR027417">
    <property type="entry name" value="P-loop_NTPase"/>
</dbReference>
<dbReference type="Ensembl" id="ENSPSTT00000014441.1">
    <property type="protein sequence ID" value="ENSPSTP00000013769.1"/>
    <property type="gene ID" value="ENSPSTG00000009727.1"/>
</dbReference>
<accession>A0A8C9FCP3</accession>
<protein>
    <recommendedName>
        <fullName evidence="3">ABC transporter domain-containing protein</fullName>
    </recommendedName>
</protein>
<evidence type="ECO:0000313" key="1">
    <source>
        <dbReference type="Ensembl" id="ENSPSTP00000013769.1"/>
    </source>
</evidence>
<organism evidence="1 2">
    <name type="scientific">Pavo cristatus</name>
    <name type="common">Indian peafowl</name>
    <name type="synonym">Blue peafowl</name>
    <dbReference type="NCBI Taxonomy" id="9049"/>
    <lineage>
        <taxon>Eukaryota</taxon>
        <taxon>Metazoa</taxon>
        <taxon>Chordata</taxon>
        <taxon>Craniata</taxon>
        <taxon>Vertebrata</taxon>
        <taxon>Euteleostomi</taxon>
        <taxon>Archelosauria</taxon>
        <taxon>Archosauria</taxon>
        <taxon>Dinosauria</taxon>
        <taxon>Saurischia</taxon>
        <taxon>Theropoda</taxon>
        <taxon>Coelurosauria</taxon>
        <taxon>Aves</taxon>
        <taxon>Neognathae</taxon>
        <taxon>Galloanserae</taxon>
        <taxon>Galliformes</taxon>
        <taxon>Phasianidae</taxon>
        <taxon>Phasianinae</taxon>
        <taxon>Pavo</taxon>
    </lineage>
</organism>
<keyword evidence="2" id="KW-1185">Reference proteome</keyword>
<dbReference type="SUPFAM" id="SSF52540">
    <property type="entry name" value="P-loop containing nucleoside triphosphate hydrolases"/>
    <property type="match status" value="1"/>
</dbReference>
<reference evidence="1" key="1">
    <citation type="submission" date="2025-08" db="UniProtKB">
        <authorList>
            <consortium name="Ensembl"/>
        </authorList>
    </citation>
    <scope>IDENTIFICATION</scope>
</reference>